<evidence type="ECO:0000256" key="1">
    <source>
        <dbReference type="SAM" id="MobiDB-lite"/>
    </source>
</evidence>
<feature type="compositionally biased region" description="Low complexity" evidence="1">
    <location>
        <begin position="50"/>
        <end position="64"/>
    </location>
</feature>
<accession>A0A3N4K9F7</accession>
<evidence type="ECO:0000313" key="3">
    <source>
        <dbReference type="Proteomes" id="UP000277580"/>
    </source>
</evidence>
<sequence>MPRKRPPPIQVPPNHHHQRVRSSSTNTVLHLAQHSPTPSSPSSPHPQSPAQPRSPLVRQNSITPSISTPLSINLSLTPPSVVEMWILCRQTGHFYSHFIDTVTATSLDSRRAKITQKNNMYAMAERALTVAREFATMTHYNISVYDLGQRKMAKDWAICDTPSYDKLFTICGESSVEIFGERLGNRIDHRMMYEPPYVPASRSMSRLEEAGLQQEFHNVLLQSIQNNMDDWGRKVERYIMCFDPFRPLDAVRLMMETAKELSVAARAVVRLVEHHYRLCLGLLPVEGVTDAKRAYDLLLLQRGEDVEGELVREMQRIAAEVETRLWVLRGEKREARAGLPAVMEGSCGE</sequence>
<dbReference type="AlphaFoldDB" id="A0A3N4K9F7"/>
<dbReference type="EMBL" id="ML119193">
    <property type="protein sequence ID" value="RPB07154.1"/>
    <property type="molecule type" value="Genomic_DNA"/>
</dbReference>
<protein>
    <submittedName>
        <fullName evidence="2">Uncharacterized protein</fullName>
    </submittedName>
</protein>
<feature type="compositionally biased region" description="Pro residues" evidence="1">
    <location>
        <begin position="38"/>
        <end position="49"/>
    </location>
</feature>
<dbReference type="Proteomes" id="UP000277580">
    <property type="component" value="Unassembled WGS sequence"/>
</dbReference>
<dbReference type="InParanoid" id="A0A3N4K9F7"/>
<feature type="region of interest" description="Disordered" evidence="1">
    <location>
        <begin position="1"/>
        <end position="64"/>
    </location>
</feature>
<keyword evidence="3" id="KW-1185">Reference proteome</keyword>
<dbReference type="OrthoDB" id="5357492at2759"/>
<evidence type="ECO:0000313" key="2">
    <source>
        <dbReference type="EMBL" id="RPB07154.1"/>
    </source>
</evidence>
<gene>
    <name evidence="2" type="ORF">P167DRAFT_549971</name>
</gene>
<name>A0A3N4K9F7_9PEZI</name>
<organism evidence="2 3">
    <name type="scientific">Morchella conica CCBAS932</name>
    <dbReference type="NCBI Taxonomy" id="1392247"/>
    <lineage>
        <taxon>Eukaryota</taxon>
        <taxon>Fungi</taxon>
        <taxon>Dikarya</taxon>
        <taxon>Ascomycota</taxon>
        <taxon>Pezizomycotina</taxon>
        <taxon>Pezizomycetes</taxon>
        <taxon>Pezizales</taxon>
        <taxon>Morchellaceae</taxon>
        <taxon>Morchella</taxon>
    </lineage>
</organism>
<proteinExistence type="predicted"/>
<reference evidence="2 3" key="1">
    <citation type="journal article" date="2018" name="Nat. Ecol. Evol.">
        <title>Pezizomycetes genomes reveal the molecular basis of ectomycorrhizal truffle lifestyle.</title>
        <authorList>
            <person name="Murat C."/>
            <person name="Payen T."/>
            <person name="Noel B."/>
            <person name="Kuo A."/>
            <person name="Morin E."/>
            <person name="Chen J."/>
            <person name="Kohler A."/>
            <person name="Krizsan K."/>
            <person name="Balestrini R."/>
            <person name="Da Silva C."/>
            <person name="Montanini B."/>
            <person name="Hainaut M."/>
            <person name="Levati E."/>
            <person name="Barry K.W."/>
            <person name="Belfiori B."/>
            <person name="Cichocki N."/>
            <person name="Clum A."/>
            <person name="Dockter R.B."/>
            <person name="Fauchery L."/>
            <person name="Guy J."/>
            <person name="Iotti M."/>
            <person name="Le Tacon F."/>
            <person name="Lindquist E.A."/>
            <person name="Lipzen A."/>
            <person name="Malagnac F."/>
            <person name="Mello A."/>
            <person name="Molinier V."/>
            <person name="Miyauchi S."/>
            <person name="Poulain J."/>
            <person name="Riccioni C."/>
            <person name="Rubini A."/>
            <person name="Sitrit Y."/>
            <person name="Splivallo R."/>
            <person name="Traeger S."/>
            <person name="Wang M."/>
            <person name="Zifcakova L."/>
            <person name="Wipf D."/>
            <person name="Zambonelli A."/>
            <person name="Paolocci F."/>
            <person name="Nowrousian M."/>
            <person name="Ottonello S."/>
            <person name="Baldrian P."/>
            <person name="Spatafora J.W."/>
            <person name="Henrissat B."/>
            <person name="Nagy L.G."/>
            <person name="Aury J.M."/>
            <person name="Wincker P."/>
            <person name="Grigoriev I.V."/>
            <person name="Bonfante P."/>
            <person name="Martin F.M."/>
        </authorList>
    </citation>
    <scope>NUCLEOTIDE SEQUENCE [LARGE SCALE GENOMIC DNA]</scope>
    <source>
        <strain evidence="2 3">CCBAS932</strain>
    </source>
</reference>